<protein>
    <recommendedName>
        <fullName evidence="4">Aminotransferase-like plant mobile domain-containing protein</fullName>
    </recommendedName>
</protein>
<dbReference type="PANTHER" id="PTHR34835:SF82">
    <property type="entry name" value="OS01G0826651 PROTEIN"/>
    <property type="match status" value="1"/>
</dbReference>
<evidence type="ECO:0000313" key="2">
    <source>
        <dbReference type="EMBL" id="RYR65629.1"/>
    </source>
</evidence>
<keyword evidence="1" id="KW-0812">Transmembrane</keyword>
<sequence length="169" mass="19529">MASKNHSGKKSNKTKNLRCSTRLLNEKFQYMSDEKKVIVRKLGFDGLMHIPPINLPHKLLKQLVYSFNVIRNKLDTRHGELFINPENIGAALGLNASGQNIKESIFKRVFIIYIQIVFLLPTTINKVSLIHMSPIFHLDNIKEWNWGSHVLEFIIKGIGDHHLKKKKIH</sequence>
<name>A0A445DR37_ARAHY</name>
<evidence type="ECO:0008006" key="4">
    <source>
        <dbReference type="Google" id="ProtNLM"/>
    </source>
</evidence>
<dbReference type="Proteomes" id="UP000289738">
    <property type="component" value="Chromosome A03"/>
</dbReference>
<evidence type="ECO:0000256" key="1">
    <source>
        <dbReference type="SAM" id="Phobius"/>
    </source>
</evidence>
<dbReference type="EMBL" id="SDMP01000003">
    <property type="protein sequence ID" value="RYR65629.1"/>
    <property type="molecule type" value="Genomic_DNA"/>
</dbReference>
<accession>A0A445DR37</accession>
<proteinExistence type="predicted"/>
<reference evidence="2 3" key="1">
    <citation type="submission" date="2019-01" db="EMBL/GenBank/DDBJ databases">
        <title>Sequencing of cultivated peanut Arachis hypogaea provides insights into genome evolution and oil improvement.</title>
        <authorList>
            <person name="Chen X."/>
        </authorList>
    </citation>
    <scope>NUCLEOTIDE SEQUENCE [LARGE SCALE GENOMIC DNA]</scope>
    <source>
        <strain evidence="3">cv. Fuhuasheng</strain>
        <tissue evidence="2">Leaves</tissue>
    </source>
</reference>
<keyword evidence="1" id="KW-0472">Membrane</keyword>
<feature type="transmembrane region" description="Helical" evidence="1">
    <location>
        <begin position="105"/>
        <end position="124"/>
    </location>
</feature>
<evidence type="ECO:0000313" key="3">
    <source>
        <dbReference type="Proteomes" id="UP000289738"/>
    </source>
</evidence>
<comment type="caution">
    <text evidence="2">The sequence shown here is derived from an EMBL/GenBank/DDBJ whole genome shotgun (WGS) entry which is preliminary data.</text>
</comment>
<keyword evidence="3" id="KW-1185">Reference proteome</keyword>
<organism evidence="2 3">
    <name type="scientific">Arachis hypogaea</name>
    <name type="common">Peanut</name>
    <dbReference type="NCBI Taxonomy" id="3818"/>
    <lineage>
        <taxon>Eukaryota</taxon>
        <taxon>Viridiplantae</taxon>
        <taxon>Streptophyta</taxon>
        <taxon>Embryophyta</taxon>
        <taxon>Tracheophyta</taxon>
        <taxon>Spermatophyta</taxon>
        <taxon>Magnoliopsida</taxon>
        <taxon>eudicotyledons</taxon>
        <taxon>Gunneridae</taxon>
        <taxon>Pentapetalae</taxon>
        <taxon>rosids</taxon>
        <taxon>fabids</taxon>
        <taxon>Fabales</taxon>
        <taxon>Fabaceae</taxon>
        <taxon>Papilionoideae</taxon>
        <taxon>50 kb inversion clade</taxon>
        <taxon>dalbergioids sensu lato</taxon>
        <taxon>Dalbergieae</taxon>
        <taxon>Pterocarpus clade</taxon>
        <taxon>Arachis</taxon>
    </lineage>
</organism>
<gene>
    <name evidence="2" type="ORF">Ahy_A03g011555</name>
</gene>
<dbReference type="PANTHER" id="PTHR34835">
    <property type="entry name" value="OS07G0283600 PROTEIN-RELATED"/>
    <property type="match status" value="1"/>
</dbReference>
<dbReference type="AlphaFoldDB" id="A0A445DR37"/>
<keyword evidence="1" id="KW-1133">Transmembrane helix</keyword>